<reference evidence="3" key="1">
    <citation type="submission" date="2021-12" db="EMBL/GenBank/DDBJ databases">
        <authorList>
            <person name="Martin H S."/>
        </authorList>
    </citation>
    <scope>NUCLEOTIDE SEQUENCE</scope>
</reference>
<name>A0A8J9Y7Z7_9NEOP</name>
<dbReference type="Proteomes" id="UP000838878">
    <property type="component" value="Chromosome 12"/>
</dbReference>
<feature type="region of interest" description="Disordered" evidence="1">
    <location>
        <begin position="260"/>
        <end position="279"/>
    </location>
</feature>
<dbReference type="EMBL" id="OV170232">
    <property type="protein sequence ID" value="CAH0718091.1"/>
    <property type="molecule type" value="Genomic_DNA"/>
</dbReference>
<gene>
    <name evidence="3" type="ORF">BINO364_LOCUS4625</name>
</gene>
<dbReference type="InterPro" id="IPR003117">
    <property type="entry name" value="cAMP_dep_PK_reg_su_I/II_a/b"/>
</dbReference>
<evidence type="ECO:0000313" key="3">
    <source>
        <dbReference type="EMBL" id="CAH0718091.1"/>
    </source>
</evidence>
<evidence type="ECO:0000256" key="1">
    <source>
        <dbReference type="SAM" id="MobiDB-lite"/>
    </source>
</evidence>
<dbReference type="OrthoDB" id="26525at2759"/>
<dbReference type="SMART" id="SM00394">
    <property type="entry name" value="RIIa"/>
    <property type="match status" value="1"/>
</dbReference>
<proteinExistence type="predicted"/>
<evidence type="ECO:0000313" key="4">
    <source>
        <dbReference type="Proteomes" id="UP000838878"/>
    </source>
</evidence>
<accession>A0A8J9Y7Z7</accession>
<feature type="domain" description="RIIa" evidence="2">
    <location>
        <begin position="15"/>
        <end position="52"/>
    </location>
</feature>
<keyword evidence="4" id="KW-1185">Reference proteome</keyword>
<dbReference type="SUPFAM" id="SSF47391">
    <property type="entry name" value="Dimerization-anchoring domain of cAMP-dependent PK regulatory subunit"/>
    <property type="match status" value="1"/>
</dbReference>
<sequence length="279" mass="31657">MADLIQDSCNLSLPEGLKDLMSDITREILRTQPEDVYKFIANYLEALIEVRETLAIACRICAETCECSCESELFQELRDIGLCEEDADNAVNIVQKFLESGSVKEQTILSKLLKKINIEEEQVIPIQKAIQRVFTRYQPRKSNIRAEDEFISSEFKPPLRTASSTSLAGSYTKIPQYHGNPDPTMLSKISEECSSFDYTIDTSQVIQKITFSKSYSPLTEDEQNETFECSHDMDIILDNNQNVQITGDCNIQEDSVSEEIYEENNSECSSIEESLHNSP</sequence>
<protein>
    <recommendedName>
        <fullName evidence="2">RIIa domain-containing protein</fullName>
    </recommendedName>
</protein>
<dbReference type="CDD" id="cd12100">
    <property type="entry name" value="DD_CABYR_SP17"/>
    <property type="match status" value="1"/>
</dbReference>
<dbReference type="AlphaFoldDB" id="A0A8J9Y7Z7"/>
<dbReference type="Gene3D" id="1.20.890.10">
    <property type="entry name" value="cAMP-dependent protein kinase regulatory subunit, dimerization-anchoring domain"/>
    <property type="match status" value="1"/>
</dbReference>
<dbReference type="Pfam" id="PF02197">
    <property type="entry name" value="RIIa"/>
    <property type="match status" value="1"/>
</dbReference>
<evidence type="ECO:0000259" key="2">
    <source>
        <dbReference type="SMART" id="SM00394"/>
    </source>
</evidence>
<feature type="non-terminal residue" evidence="3">
    <location>
        <position position="279"/>
    </location>
</feature>
<dbReference type="InterPro" id="IPR047579">
    <property type="entry name" value="DD_CABYR_SP17"/>
</dbReference>
<organism evidence="3 4">
    <name type="scientific">Brenthis ino</name>
    <name type="common">lesser marbled fritillary</name>
    <dbReference type="NCBI Taxonomy" id="405034"/>
    <lineage>
        <taxon>Eukaryota</taxon>
        <taxon>Metazoa</taxon>
        <taxon>Ecdysozoa</taxon>
        <taxon>Arthropoda</taxon>
        <taxon>Hexapoda</taxon>
        <taxon>Insecta</taxon>
        <taxon>Pterygota</taxon>
        <taxon>Neoptera</taxon>
        <taxon>Endopterygota</taxon>
        <taxon>Lepidoptera</taxon>
        <taxon>Glossata</taxon>
        <taxon>Ditrysia</taxon>
        <taxon>Papilionoidea</taxon>
        <taxon>Nymphalidae</taxon>
        <taxon>Heliconiinae</taxon>
        <taxon>Argynnini</taxon>
        <taxon>Brenthis</taxon>
    </lineage>
</organism>